<keyword evidence="1" id="KW-1133">Transmembrane helix</keyword>
<dbReference type="AlphaFoldDB" id="A0A1F7HFC0"/>
<feature type="transmembrane region" description="Helical" evidence="1">
    <location>
        <begin position="80"/>
        <end position="100"/>
    </location>
</feature>
<feature type="transmembrane region" description="Helical" evidence="1">
    <location>
        <begin position="52"/>
        <end position="68"/>
    </location>
</feature>
<feature type="transmembrane region" description="Helical" evidence="1">
    <location>
        <begin position="317"/>
        <end position="337"/>
    </location>
</feature>
<dbReference type="EMBL" id="MFZS01000001">
    <property type="protein sequence ID" value="OGK29482.1"/>
    <property type="molecule type" value="Genomic_DNA"/>
</dbReference>
<evidence type="ECO:0000313" key="2">
    <source>
        <dbReference type="EMBL" id="OGK29482.1"/>
    </source>
</evidence>
<proteinExistence type="predicted"/>
<name>A0A1F7HFC0_9BACT</name>
<feature type="transmembrane region" description="Helical" evidence="1">
    <location>
        <begin position="195"/>
        <end position="216"/>
    </location>
</feature>
<keyword evidence="1" id="KW-0472">Membrane</keyword>
<dbReference type="Proteomes" id="UP000177027">
    <property type="component" value="Unassembled WGS sequence"/>
</dbReference>
<comment type="caution">
    <text evidence="2">The sequence shown here is derived from an EMBL/GenBank/DDBJ whole genome shotgun (WGS) entry which is preliminary data.</text>
</comment>
<evidence type="ECO:0000313" key="3">
    <source>
        <dbReference type="Proteomes" id="UP000177027"/>
    </source>
</evidence>
<keyword evidence="1" id="KW-0812">Transmembrane</keyword>
<feature type="transmembrane region" description="Helical" evidence="1">
    <location>
        <begin position="131"/>
        <end position="149"/>
    </location>
</feature>
<reference evidence="2 3" key="1">
    <citation type="journal article" date="2016" name="Nat. Commun.">
        <title>Thousands of microbial genomes shed light on interconnected biogeochemical processes in an aquifer system.</title>
        <authorList>
            <person name="Anantharaman K."/>
            <person name="Brown C.T."/>
            <person name="Hug L.A."/>
            <person name="Sharon I."/>
            <person name="Castelle C.J."/>
            <person name="Probst A.J."/>
            <person name="Thomas B.C."/>
            <person name="Singh A."/>
            <person name="Wilkins M.J."/>
            <person name="Karaoz U."/>
            <person name="Brodie E.L."/>
            <person name="Williams K.H."/>
            <person name="Hubbard S.S."/>
            <person name="Banfield J.F."/>
        </authorList>
    </citation>
    <scope>NUCLEOTIDE SEQUENCE [LARGE SCALE GENOMIC DNA]</scope>
</reference>
<sequence>MKISGYLIILILFLFLATAFIYKSTAFLDPDFGWHITTGNIILHNGIPRQDIFSYTMQGFPFIAHSWLSEALFSILYPLINYSGLAMLLGIVASFSLILSAYKNKLYFALPILLLGASDIVAYIGVRPQVFSWLFFIALIQILFSHLSIRTKSLAVFAAIALWSNLHAGFGIGVGIILLKCIYDFFYNKKSIKPSLALLLAALFGSVLNPYGIFIWKEVLFTFFNPDIRFGINEWLPGALSLNFYLIPHLALSLALVIKFRSLVGKFHKVLYIILFLGAMTSSKLYPFWSLYSVYVSIQIVSAFSDSLADKLSKERLRIFLALIGVFSFLLFCLNFYNTLGWYKKYAEDSFYPSKAVQYLHVNLPEGNVFSLFAWGGYLIWKLPEKKVFVDGRMTYWNNLNPSANESKNALKEHVNLLKGKENFVKAASKYNIDTVLMPRNDKTFEKVLKQMKKAGWKRIYQDNTAEIYSLL</sequence>
<evidence type="ECO:0000256" key="1">
    <source>
        <dbReference type="SAM" id="Phobius"/>
    </source>
</evidence>
<organism evidence="2 3">
    <name type="scientific">Candidatus Roizmanbacteria bacterium RIFCSPHIGHO2_02_FULL_40_9</name>
    <dbReference type="NCBI Taxonomy" id="1802042"/>
    <lineage>
        <taxon>Bacteria</taxon>
        <taxon>Candidatus Roizmaniibacteriota</taxon>
    </lineage>
</organism>
<gene>
    <name evidence="2" type="ORF">A3D06_00040</name>
</gene>
<evidence type="ECO:0008006" key="4">
    <source>
        <dbReference type="Google" id="ProtNLM"/>
    </source>
</evidence>
<accession>A0A1F7HFC0</accession>
<feature type="transmembrane region" description="Helical" evidence="1">
    <location>
        <begin position="155"/>
        <end position="183"/>
    </location>
</feature>
<feature type="transmembrane region" description="Helical" evidence="1">
    <location>
        <begin position="236"/>
        <end position="258"/>
    </location>
</feature>
<feature type="transmembrane region" description="Helical" evidence="1">
    <location>
        <begin position="270"/>
        <end position="289"/>
    </location>
</feature>
<protein>
    <recommendedName>
        <fullName evidence="4">Glycosyltransferase RgtA/B/C/D-like domain-containing protein</fullName>
    </recommendedName>
</protein>
<feature type="transmembrane region" description="Helical" evidence="1">
    <location>
        <begin position="106"/>
        <end position="124"/>
    </location>
</feature>